<feature type="domain" description="N-acetyltransferase" evidence="1">
    <location>
        <begin position="35"/>
        <end position="194"/>
    </location>
</feature>
<dbReference type="PROSITE" id="PS51186">
    <property type="entry name" value="GNAT"/>
    <property type="match status" value="1"/>
</dbReference>
<dbReference type="InterPro" id="IPR016181">
    <property type="entry name" value="Acyl_CoA_acyltransferase"/>
</dbReference>
<accession>R8BD55</accession>
<dbReference type="CDD" id="cd04301">
    <property type="entry name" value="NAT_SF"/>
    <property type="match status" value="1"/>
</dbReference>
<proteinExistence type="predicted"/>
<dbReference type="KEGG" id="tmn:UCRPA7_7271"/>
<reference evidence="3" key="1">
    <citation type="journal article" date="2013" name="Genome Announc.">
        <title>Draft genome sequence of the ascomycete Phaeoacremonium aleophilum strain UCR-PA7, a causal agent of the esca disease complex in grapevines.</title>
        <authorList>
            <person name="Blanco-Ulate B."/>
            <person name="Rolshausen P."/>
            <person name="Cantu D."/>
        </authorList>
    </citation>
    <scope>NUCLEOTIDE SEQUENCE [LARGE SCALE GENOMIC DNA]</scope>
    <source>
        <strain evidence="3">UCR-PA7</strain>
    </source>
</reference>
<evidence type="ECO:0000313" key="2">
    <source>
        <dbReference type="EMBL" id="EON97225.1"/>
    </source>
</evidence>
<dbReference type="RefSeq" id="XP_007917994.1">
    <property type="nucleotide sequence ID" value="XM_007919803.1"/>
</dbReference>
<sequence>MGSSVQPKAQNGKFQVGFPPVAAAENSALIRHLVDVVNAVYTKDEQGIWASDKPFARTDDDEISKYLQSGELALAWASDTSKPAEPGFVPEPSSVMGCIHLHRPEERLVEVGMLVCDPAFRGSGVGRELMRFAEEHAKEQGAAVTQVELLFPEGWEHPFKMRLQGWYERLGYKLVRMGEVKDKYPRLVDSLAGPTRFKVSEKQL</sequence>
<dbReference type="EMBL" id="KB933277">
    <property type="protein sequence ID" value="EON97225.1"/>
    <property type="molecule type" value="Genomic_DNA"/>
</dbReference>
<dbReference type="Gene3D" id="3.40.630.30">
    <property type="match status" value="1"/>
</dbReference>
<dbReference type="Pfam" id="PF13508">
    <property type="entry name" value="Acetyltransf_7"/>
    <property type="match status" value="1"/>
</dbReference>
<dbReference type="Proteomes" id="UP000014074">
    <property type="component" value="Unassembled WGS sequence"/>
</dbReference>
<evidence type="ECO:0000259" key="1">
    <source>
        <dbReference type="PROSITE" id="PS51186"/>
    </source>
</evidence>
<dbReference type="HOGENOM" id="CLU_088295_0_0_1"/>
<protein>
    <recommendedName>
        <fullName evidence="1">N-acetyltransferase domain-containing protein</fullName>
    </recommendedName>
</protein>
<dbReference type="SUPFAM" id="SSF55729">
    <property type="entry name" value="Acyl-CoA N-acyltransferases (Nat)"/>
    <property type="match status" value="1"/>
</dbReference>
<organism evidence="2 3">
    <name type="scientific">Phaeoacremonium minimum (strain UCR-PA7)</name>
    <name type="common">Esca disease fungus</name>
    <name type="synonym">Togninia minima</name>
    <dbReference type="NCBI Taxonomy" id="1286976"/>
    <lineage>
        <taxon>Eukaryota</taxon>
        <taxon>Fungi</taxon>
        <taxon>Dikarya</taxon>
        <taxon>Ascomycota</taxon>
        <taxon>Pezizomycotina</taxon>
        <taxon>Sordariomycetes</taxon>
        <taxon>Sordariomycetidae</taxon>
        <taxon>Togniniales</taxon>
        <taxon>Togniniaceae</taxon>
        <taxon>Phaeoacremonium</taxon>
    </lineage>
</organism>
<keyword evidence="3" id="KW-1185">Reference proteome</keyword>
<dbReference type="GeneID" id="19328014"/>
<evidence type="ECO:0000313" key="3">
    <source>
        <dbReference type="Proteomes" id="UP000014074"/>
    </source>
</evidence>
<dbReference type="InterPro" id="IPR000182">
    <property type="entry name" value="GNAT_dom"/>
</dbReference>
<name>R8BD55_PHAM7</name>
<dbReference type="GO" id="GO:0016747">
    <property type="term" value="F:acyltransferase activity, transferring groups other than amino-acyl groups"/>
    <property type="evidence" value="ECO:0007669"/>
    <property type="project" value="InterPro"/>
</dbReference>
<gene>
    <name evidence="2" type="ORF">UCRPA7_7271</name>
</gene>
<dbReference type="eggNOG" id="ENOG502SC8S">
    <property type="taxonomic scope" value="Eukaryota"/>
</dbReference>
<dbReference type="AlphaFoldDB" id="R8BD55"/>
<dbReference type="OrthoDB" id="5689at2759"/>